<dbReference type="AlphaFoldDB" id="A0A161ZYA3"/>
<feature type="compositionally biased region" description="Basic and acidic residues" evidence="1">
    <location>
        <begin position="47"/>
        <end position="61"/>
    </location>
</feature>
<dbReference type="Proteomes" id="UP000076643">
    <property type="component" value="Unassembled WGS sequence"/>
</dbReference>
<name>A0A161ZYA3_9GAMM</name>
<feature type="compositionally biased region" description="Polar residues" evidence="1">
    <location>
        <begin position="34"/>
        <end position="46"/>
    </location>
</feature>
<dbReference type="PATRIC" id="fig|1365250.3.peg.2300"/>
<organism evidence="2 3">
    <name type="scientific">Pseudoalteromonas luteoviolacea DSM 6061</name>
    <dbReference type="NCBI Taxonomy" id="1365250"/>
    <lineage>
        <taxon>Bacteria</taxon>
        <taxon>Pseudomonadati</taxon>
        <taxon>Pseudomonadota</taxon>
        <taxon>Gammaproteobacteria</taxon>
        <taxon>Alteromonadales</taxon>
        <taxon>Pseudoalteromonadaceae</taxon>
        <taxon>Pseudoalteromonas</taxon>
    </lineage>
</organism>
<sequence length="447" mass="51112">MSRAKKRIRWRRVRILKPYNYYFHAGAKAHLPQPVSQPETSAGSRINESHAGLERSDKVDKPAVAQASVSQSELGNDKSQDESTELLPNNIEEAAREEAIEPPIAVFEPGQNPYIYYLQQVPVMLTSLPQEVAIPALSNTEESTELVKVEHKDVNDSEQCEIRHDNTQNFHAAQYGETQESYERAQLFWPTPKWNRVHAKNQRQGVKSPQAADLPVRFGGHVLHHRYYSEFVTAVDKQLRKYADNVMSLALYMHAPYDLSVWLTQLPLGHLNRLLNGQTNQSVSKMTVEHLIAACISHGANSLVNEAHFAENLLAHMHCTERHEFHGTPEQFMGWLLTRQAQPEWILLKQFSRPLLCEPLSRLVRSAPWSMSAHVEHILDWHQPFEITMFTLPESVGACLAEQIGLHKKRWQSYLTMPLLEFMYSQQSLPRSPNFSSAFLNRIDAST</sequence>
<dbReference type="EMBL" id="AUYB01000101">
    <property type="protein sequence ID" value="KZN38771.1"/>
    <property type="molecule type" value="Genomic_DNA"/>
</dbReference>
<evidence type="ECO:0000313" key="3">
    <source>
        <dbReference type="Proteomes" id="UP000076643"/>
    </source>
</evidence>
<comment type="caution">
    <text evidence="2">The sequence shown here is derived from an EMBL/GenBank/DDBJ whole genome shotgun (WGS) entry which is preliminary data.</text>
</comment>
<evidence type="ECO:0000313" key="2">
    <source>
        <dbReference type="EMBL" id="KZN38771.1"/>
    </source>
</evidence>
<dbReference type="RefSeq" id="WP_063365269.1">
    <property type="nucleotide sequence ID" value="NZ_AQHB01000035.1"/>
</dbReference>
<keyword evidence="3" id="KW-1185">Reference proteome</keyword>
<protein>
    <submittedName>
        <fullName evidence="2">Uncharacterized protein</fullName>
    </submittedName>
</protein>
<feature type="region of interest" description="Disordered" evidence="1">
    <location>
        <begin position="32"/>
        <end position="84"/>
    </location>
</feature>
<gene>
    <name evidence="2" type="ORF">N475_15345</name>
</gene>
<reference evidence="2 3" key="1">
    <citation type="submission" date="2013-07" db="EMBL/GenBank/DDBJ databases">
        <title>Comparative Genomic and Metabolomic Analysis of Twelve Strains of Pseudoalteromonas luteoviolacea.</title>
        <authorList>
            <person name="Vynne N.G."/>
            <person name="Mansson M."/>
            <person name="Gram L."/>
        </authorList>
    </citation>
    <scope>NUCLEOTIDE SEQUENCE [LARGE SCALE GENOMIC DNA]</scope>
    <source>
        <strain evidence="2 3">DSM 6061</strain>
    </source>
</reference>
<evidence type="ECO:0000256" key="1">
    <source>
        <dbReference type="SAM" id="MobiDB-lite"/>
    </source>
</evidence>
<accession>A0A161ZYA3</accession>
<proteinExistence type="predicted"/>